<dbReference type="RefSeq" id="WP_036835176.1">
    <property type="nucleotide sequence ID" value="NZ_AVPG01000020.1"/>
</dbReference>
<comment type="similarity">
    <text evidence="2">Belongs to the nucleobase:cation symporter-2 (NCS2) (TC 2.A.40) family.</text>
</comment>
<evidence type="ECO:0000256" key="3">
    <source>
        <dbReference type="ARBA" id="ARBA00022448"/>
    </source>
</evidence>
<comment type="subcellular location">
    <subcellularLocation>
        <location evidence="1">Membrane</location>
        <topology evidence="1">Multi-pass membrane protein</topology>
    </subcellularLocation>
</comment>
<feature type="transmembrane region" description="Helical" evidence="7">
    <location>
        <begin position="233"/>
        <end position="262"/>
    </location>
</feature>
<keyword evidence="5 7" id="KW-1133">Transmembrane helix</keyword>
<dbReference type="Pfam" id="PF00860">
    <property type="entry name" value="Xan_ur_permease"/>
    <property type="match status" value="1"/>
</dbReference>
<feature type="transmembrane region" description="Helical" evidence="7">
    <location>
        <begin position="404"/>
        <end position="423"/>
    </location>
</feature>
<sequence length="429" mass="46152">MKGNSAWRATSLETLQWLIFFLASSVALPIVVGAMFALDSQEVAGLMQRTLFVVGLASLLQGLFGHRLPVMEGPAGIWVSIFAVMATTAAQHGDSPIHTLQVLQFAIILTGIFLFLFGVMRLSSRVLFFFTPLVTGGFLFLLTVQLSGTFLQGMLGITSDSPAIQPVASIVAFLTFFFVLGMSIFGQGWRKSYAVLIGIVIGWILYAGCIGVESSSTGNIAVFSVPELFAWGLPVWDLGVVPIAFMTAVILLSNLVAALVGVSDAVYDKPNYTYEQMNKGSMMVGISHGLSGIWSTIANVPLASSAGFIELTGQKRKKPFLYASVVLMVLAFFPPMVQFISQIPAPVANAALLATFVQLMGLGLRNIASEPFDQRRLTILAVSFLIGIGIMFLPSEAFTGFPSVLQNIASNGLLVGTLLIMILERTWKE</sequence>
<organism evidence="8 9">
    <name type="scientific">Pontibacillus litoralis JSM 072002</name>
    <dbReference type="NCBI Taxonomy" id="1385512"/>
    <lineage>
        <taxon>Bacteria</taxon>
        <taxon>Bacillati</taxon>
        <taxon>Bacillota</taxon>
        <taxon>Bacilli</taxon>
        <taxon>Bacillales</taxon>
        <taxon>Bacillaceae</taxon>
        <taxon>Pontibacillus</taxon>
    </lineage>
</organism>
<gene>
    <name evidence="8" type="ORF">N784_08300</name>
</gene>
<dbReference type="Proteomes" id="UP000030401">
    <property type="component" value="Unassembled WGS sequence"/>
</dbReference>
<keyword evidence="3" id="KW-0813">Transport</keyword>
<evidence type="ECO:0000256" key="1">
    <source>
        <dbReference type="ARBA" id="ARBA00004141"/>
    </source>
</evidence>
<evidence type="ECO:0000256" key="2">
    <source>
        <dbReference type="ARBA" id="ARBA00008821"/>
    </source>
</evidence>
<feature type="transmembrane region" description="Helical" evidence="7">
    <location>
        <begin position="320"/>
        <end position="341"/>
    </location>
</feature>
<feature type="transmembrane region" description="Helical" evidence="7">
    <location>
        <begin position="347"/>
        <end position="365"/>
    </location>
</feature>
<dbReference type="GO" id="GO:0042907">
    <property type="term" value="F:xanthine transmembrane transporter activity"/>
    <property type="evidence" value="ECO:0007669"/>
    <property type="project" value="TreeGrafter"/>
</dbReference>
<name>A0A0A5G3J7_9BACI</name>
<evidence type="ECO:0000256" key="6">
    <source>
        <dbReference type="ARBA" id="ARBA00023136"/>
    </source>
</evidence>
<feature type="transmembrane region" description="Helical" evidence="7">
    <location>
        <begin position="50"/>
        <end position="68"/>
    </location>
</feature>
<keyword evidence="9" id="KW-1185">Reference proteome</keyword>
<dbReference type="NCBIfam" id="NF037981">
    <property type="entry name" value="NCS2_1"/>
    <property type="match status" value="1"/>
</dbReference>
<dbReference type="EMBL" id="AVPG01000020">
    <property type="protein sequence ID" value="KGX85655.1"/>
    <property type="molecule type" value="Genomic_DNA"/>
</dbReference>
<protein>
    <submittedName>
        <fullName evidence="8">Xanthine permease</fullName>
    </submittedName>
</protein>
<evidence type="ECO:0000313" key="8">
    <source>
        <dbReference type="EMBL" id="KGX85655.1"/>
    </source>
</evidence>
<dbReference type="PANTHER" id="PTHR42810:SF1">
    <property type="entry name" value="PURINE PERMEASE YWDJ-RELATED"/>
    <property type="match status" value="1"/>
</dbReference>
<feature type="transmembrane region" description="Helical" evidence="7">
    <location>
        <begin position="377"/>
        <end position="398"/>
    </location>
</feature>
<dbReference type="GO" id="GO:0005886">
    <property type="term" value="C:plasma membrane"/>
    <property type="evidence" value="ECO:0007669"/>
    <property type="project" value="TreeGrafter"/>
</dbReference>
<keyword evidence="4 7" id="KW-0812">Transmembrane</keyword>
<evidence type="ECO:0000256" key="7">
    <source>
        <dbReference type="SAM" id="Phobius"/>
    </source>
</evidence>
<reference evidence="8 9" key="1">
    <citation type="submission" date="2013-08" db="EMBL/GenBank/DDBJ databases">
        <authorList>
            <person name="Huang J."/>
            <person name="Wang G."/>
        </authorList>
    </citation>
    <scope>NUCLEOTIDE SEQUENCE [LARGE SCALE GENOMIC DNA]</scope>
    <source>
        <strain evidence="8 9">JSM 072002</strain>
    </source>
</reference>
<accession>A0A0A5G3J7</accession>
<keyword evidence="6 7" id="KW-0472">Membrane</keyword>
<feature type="transmembrane region" description="Helical" evidence="7">
    <location>
        <begin position="126"/>
        <end position="151"/>
    </location>
</feature>
<proteinExistence type="inferred from homology"/>
<evidence type="ECO:0000313" key="9">
    <source>
        <dbReference type="Proteomes" id="UP000030401"/>
    </source>
</evidence>
<feature type="transmembrane region" description="Helical" evidence="7">
    <location>
        <begin position="163"/>
        <end position="186"/>
    </location>
</feature>
<dbReference type="InterPro" id="IPR006043">
    <property type="entry name" value="NCS2"/>
</dbReference>
<evidence type="ECO:0000256" key="5">
    <source>
        <dbReference type="ARBA" id="ARBA00022989"/>
    </source>
</evidence>
<evidence type="ECO:0000256" key="4">
    <source>
        <dbReference type="ARBA" id="ARBA00022692"/>
    </source>
</evidence>
<dbReference type="eggNOG" id="COG2233">
    <property type="taxonomic scope" value="Bacteria"/>
</dbReference>
<dbReference type="STRING" id="1385512.N784_08300"/>
<feature type="transmembrane region" description="Helical" evidence="7">
    <location>
        <begin position="102"/>
        <end position="120"/>
    </location>
</feature>
<dbReference type="PANTHER" id="PTHR42810">
    <property type="entry name" value="PURINE PERMEASE C1399.01C-RELATED"/>
    <property type="match status" value="1"/>
</dbReference>
<feature type="transmembrane region" description="Helical" evidence="7">
    <location>
        <begin position="192"/>
        <end position="212"/>
    </location>
</feature>
<feature type="transmembrane region" description="Helical" evidence="7">
    <location>
        <begin position="15"/>
        <end position="38"/>
    </location>
</feature>
<dbReference type="AlphaFoldDB" id="A0A0A5G3J7"/>
<comment type="caution">
    <text evidence="8">The sequence shown here is derived from an EMBL/GenBank/DDBJ whole genome shotgun (WGS) entry which is preliminary data.</text>
</comment>